<keyword evidence="1" id="KW-0732">Signal</keyword>
<protein>
    <submittedName>
        <fullName evidence="2">Uncharacterized protein</fullName>
    </submittedName>
</protein>
<gene>
    <name evidence="2" type="ORF">CDAR_465981</name>
</gene>
<keyword evidence="3" id="KW-1185">Reference proteome</keyword>
<feature type="chain" id="PRO_5043775119" evidence="1">
    <location>
        <begin position="23"/>
        <end position="135"/>
    </location>
</feature>
<evidence type="ECO:0000256" key="1">
    <source>
        <dbReference type="SAM" id="SignalP"/>
    </source>
</evidence>
<evidence type="ECO:0000313" key="3">
    <source>
        <dbReference type="Proteomes" id="UP001054837"/>
    </source>
</evidence>
<comment type="caution">
    <text evidence="2">The sequence shown here is derived from an EMBL/GenBank/DDBJ whole genome shotgun (WGS) entry which is preliminary data.</text>
</comment>
<sequence length="135" mass="15564">MTWSGGLRKVMVISFFLSSISLRMVPQQSTCYLPSQVPPLTPGTNQKMAQAISASFSSWEKEREQYHITEDYTSSFLTLPSRKFGAAMNCRIDWDIVSHHHHAVNYSLNYFCENVRNSSRQIRHVMSFKVRTVVN</sequence>
<organism evidence="2 3">
    <name type="scientific">Caerostris darwini</name>
    <dbReference type="NCBI Taxonomy" id="1538125"/>
    <lineage>
        <taxon>Eukaryota</taxon>
        <taxon>Metazoa</taxon>
        <taxon>Ecdysozoa</taxon>
        <taxon>Arthropoda</taxon>
        <taxon>Chelicerata</taxon>
        <taxon>Arachnida</taxon>
        <taxon>Araneae</taxon>
        <taxon>Araneomorphae</taxon>
        <taxon>Entelegynae</taxon>
        <taxon>Araneoidea</taxon>
        <taxon>Araneidae</taxon>
        <taxon>Caerostris</taxon>
    </lineage>
</organism>
<evidence type="ECO:0000313" key="2">
    <source>
        <dbReference type="EMBL" id="GIY83763.1"/>
    </source>
</evidence>
<dbReference type="AlphaFoldDB" id="A0AAV4WQE0"/>
<feature type="signal peptide" evidence="1">
    <location>
        <begin position="1"/>
        <end position="22"/>
    </location>
</feature>
<proteinExistence type="predicted"/>
<dbReference type="Proteomes" id="UP001054837">
    <property type="component" value="Unassembled WGS sequence"/>
</dbReference>
<name>A0AAV4WQE0_9ARAC</name>
<reference evidence="2 3" key="1">
    <citation type="submission" date="2021-06" db="EMBL/GenBank/DDBJ databases">
        <title>Caerostris darwini draft genome.</title>
        <authorList>
            <person name="Kono N."/>
            <person name="Arakawa K."/>
        </authorList>
    </citation>
    <scope>NUCLEOTIDE SEQUENCE [LARGE SCALE GENOMIC DNA]</scope>
</reference>
<accession>A0AAV4WQE0</accession>
<dbReference type="EMBL" id="BPLQ01014851">
    <property type="protein sequence ID" value="GIY83763.1"/>
    <property type="molecule type" value="Genomic_DNA"/>
</dbReference>